<comment type="caution">
    <text evidence="1">The sequence shown here is derived from an EMBL/GenBank/DDBJ whole genome shotgun (WGS) entry which is preliminary data.</text>
</comment>
<dbReference type="Gene3D" id="3.30.470.20">
    <property type="entry name" value="ATP-grasp fold, B domain"/>
    <property type="match status" value="1"/>
</dbReference>
<reference evidence="1 2" key="1">
    <citation type="submission" date="2019-03" db="EMBL/GenBank/DDBJ databases">
        <title>Whole genome sequence of a novel Rubrobacter taiwanensis strain, isolated from Yellowstone National Park.</title>
        <authorList>
            <person name="Freed S."/>
            <person name="Ramaley R.F."/>
            <person name="Kyndt J.A."/>
        </authorList>
    </citation>
    <scope>NUCLEOTIDE SEQUENCE [LARGE SCALE GENOMIC DNA]</scope>
    <source>
        <strain evidence="1 2">Yellowstone</strain>
    </source>
</reference>
<dbReference type="SUPFAM" id="SSF56059">
    <property type="entry name" value="Glutathione synthetase ATP-binding domain-like"/>
    <property type="match status" value="1"/>
</dbReference>
<evidence type="ECO:0000313" key="2">
    <source>
        <dbReference type="Proteomes" id="UP000295244"/>
    </source>
</evidence>
<dbReference type="RefSeq" id="WP_132689283.1">
    <property type="nucleotide sequence ID" value="NZ_SKBU01000008.1"/>
</dbReference>
<organism evidence="1 2">
    <name type="scientific">Rubrobacter taiwanensis</name>
    <dbReference type="NCBI Taxonomy" id="185139"/>
    <lineage>
        <taxon>Bacteria</taxon>
        <taxon>Bacillati</taxon>
        <taxon>Actinomycetota</taxon>
        <taxon>Rubrobacteria</taxon>
        <taxon>Rubrobacterales</taxon>
        <taxon>Rubrobacteraceae</taxon>
        <taxon>Rubrobacter</taxon>
    </lineage>
</organism>
<dbReference type="AlphaFoldDB" id="A0A4R1BPF2"/>
<protein>
    <recommendedName>
        <fullName evidence="3">ATP-grasp domain-containing protein</fullName>
    </recommendedName>
</protein>
<gene>
    <name evidence="1" type="ORF">E0L93_04915</name>
</gene>
<proteinExistence type="predicted"/>
<keyword evidence="2" id="KW-1185">Reference proteome</keyword>
<dbReference type="EMBL" id="SKBU01000008">
    <property type="protein sequence ID" value="TCJ19489.1"/>
    <property type="molecule type" value="Genomic_DNA"/>
</dbReference>
<accession>A0A4R1BPF2</accession>
<dbReference type="OrthoDB" id="9794735at2"/>
<dbReference type="Proteomes" id="UP000295244">
    <property type="component" value="Unassembled WGS sequence"/>
</dbReference>
<sequence>MQEVRVTIAGRKVAAVAVTKAEPASLWECPKEVFVQEYDLPSEILEKLINFMGLTDLEYGAFDLLLDDEGKYVFLEVNPTGDWVYFESQGNDTSTKITDKVASFIVEQLEGRSS</sequence>
<evidence type="ECO:0000313" key="1">
    <source>
        <dbReference type="EMBL" id="TCJ19489.1"/>
    </source>
</evidence>
<evidence type="ECO:0008006" key="3">
    <source>
        <dbReference type="Google" id="ProtNLM"/>
    </source>
</evidence>
<name>A0A4R1BPF2_9ACTN</name>